<evidence type="ECO:0000313" key="8">
    <source>
        <dbReference type="EMBL" id="PVY42325.1"/>
    </source>
</evidence>
<evidence type="ECO:0000256" key="3">
    <source>
        <dbReference type="ARBA" id="ARBA00022553"/>
    </source>
</evidence>
<dbReference type="GO" id="GO:0000155">
    <property type="term" value="F:phosphorelay sensor kinase activity"/>
    <property type="evidence" value="ECO:0007669"/>
    <property type="project" value="InterPro"/>
</dbReference>
<dbReference type="InterPro" id="IPR003661">
    <property type="entry name" value="HisK_dim/P_dom"/>
</dbReference>
<dbReference type="CDD" id="cd00082">
    <property type="entry name" value="HisKA"/>
    <property type="match status" value="1"/>
</dbReference>
<keyword evidence="6" id="KW-0175">Coiled coil</keyword>
<dbReference type="AlphaFoldDB" id="A0A2U1B0X1"/>
<keyword evidence="9" id="KW-1185">Reference proteome</keyword>
<dbReference type="Gene3D" id="1.10.287.130">
    <property type="match status" value="1"/>
</dbReference>
<dbReference type="Gene3D" id="3.30.565.10">
    <property type="entry name" value="Histidine kinase-like ATPase, C-terminal domain"/>
    <property type="match status" value="1"/>
</dbReference>
<keyword evidence="4" id="KW-0808">Transferase</keyword>
<accession>A0A2U1B0X1</accession>
<organism evidence="8 9">
    <name type="scientific">Pontibacter virosus</name>
    <dbReference type="NCBI Taxonomy" id="1765052"/>
    <lineage>
        <taxon>Bacteria</taxon>
        <taxon>Pseudomonadati</taxon>
        <taxon>Bacteroidota</taxon>
        <taxon>Cytophagia</taxon>
        <taxon>Cytophagales</taxon>
        <taxon>Hymenobacteraceae</taxon>
        <taxon>Pontibacter</taxon>
    </lineage>
</organism>
<feature type="domain" description="Histidine kinase" evidence="7">
    <location>
        <begin position="160"/>
        <end position="372"/>
    </location>
</feature>
<dbReference type="InterPro" id="IPR036890">
    <property type="entry name" value="HATPase_C_sf"/>
</dbReference>
<dbReference type="InterPro" id="IPR003594">
    <property type="entry name" value="HATPase_dom"/>
</dbReference>
<comment type="catalytic activity">
    <reaction evidence="1">
        <text>ATP + protein L-histidine = ADP + protein N-phospho-L-histidine.</text>
        <dbReference type="EC" id="2.7.13.3"/>
    </reaction>
</comment>
<evidence type="ECO:0000256" key="4">
    <source>
        <dbReference type="ARBA" id="ARBA00022679"/>
    </source>
</evidence>
<evidence type="ECO:0000256" key="1">
    <source>
        <dbReference type="ARBA" id="ARBA00000085"/>
    </source>
</evidence>
<name>A0A2U1B0X1_9BACT</name>
<sequence length="372" mass="42295">MDGAGRLLDTQLMNQAYNKKAHSKLIELNDELENYFNNTIIPQLFVDANMILRKFTPPAMRHFKLTADDIGKSIVDVSSNIRFPTFVENITEVIASNKDLEKEIQTTDKRWYQMNILPYIVRKENRTNGVIVTFIDIDDRIQILKGYESLNRNYENIIHSISHDIKGPLSNIEGLVRLMQEEAEDEEDSQRIKDMLSESVANLRQTVEELADIQASDTGFAQAPERVNFENIIEDAKLALRDRIAETGAEISTHIEEPEISFSRKNVRSIVYNLLNNAIKYQKPGNIPVISVRTEKAGDYVLLTVRDNGTGIAEDKKYSIFERYTRLHNEVPGTGVGLFIVKGMVEQMGGEIQLESTLGEGSTFKVFFKSVQ</sequence>
<dbReference type="EC" id="2.7.13.3" evidence="2"/>
<dbReference type="SUPFAM" id="SSF47384">
    <property type="entry name" value="Homodimeric domain of signal transducing histidine kinase"/>
    <property type="match status" value="1"/>
</dbReference>
<dbReference type="InterPro" id="IPR005467">
    <property type="entry name" value="His_kinase_dom"/>
</dbReference>
<comment type="caution">
    <text evidence="8">The sequence shown here is derived from an EMBL/GenBank/DDBJ whole genome shotgun (WGS) entry which is preliminary data.</text>
</comment>
<evidence type="ECO:0000259" key="7">
    <source>
        <dbReference type="PROSITE" id="PS50109"/>
    </source>
</evidence>
<dbReference type="SUPFAM" id="SSF55785">
    <property type="entry name" value="PYP-like sensor domain (PAS domain)"/>
    <property type="match status" value="1"/>
</dbReference>
<dbReference type="PROSITE" id="PS50109">
    <property type="entry name" value="HIS_KIN"/>
    <property type="match status" value="1"/>
</dbReference>
<dbReference type="PANTHER" id="PTHR43304:SF1">
    <property type="entry name" value="PAC DOMAIN-CONTAINING PROTEIN"/>
    <property type="match status" value="1"/>
</dbReference>
<gene>
    <name evidence="8" type="ORF">C8E01_103191</name>
</gene>
<dbReference type="Pfam" id="PF13596">
    <property type="entry name" value="PAS_10"/>
    <property type="match status" value="1"/>
</dbReference>
<dbReference type="PANTHER" id="PTHR43304">
    <property type="entry name" value="PHYTOCHROME-LIKE PROTEIN CPH1"/>
    <property type="match status" value="1"/>
</dbReference>
<dbReference type="SUPFAM" id="SSF55874">
    <property type="entry name" value="ATPase domain of HSP90 chaperone/DNA topoisomerase II/histidine kinase"/>
    <property type="match status" value="1"/>
</dbReference>
<protein>
    <recommendedName>
        <fullName evidence="2">histidine kinase</fullName>
        <ecNumber evidence="2">2.7.13.3</ecNumber>
    </recommendedName>
</protein>
<dbReference type="PRINTS" id="PR00344">
    <property type="entry name" value="BCTRLSENSOR"/>
</dbReference>
<evidence type="ECO:0000256" key="6">
    <source>
        <dbReference type="SAM" id="Coils"/>
    </source>
</evidence>
<evidence type="ECO:0000256" key="5">
    <source>
        <dbReference type="ARBA" id="ARBA00022777"/>
    </source>
</evidence>
<dbReference type="Pfam" id="PF00512">
    <property type="entry name" value="HisKA"/>
    <property type="match status" value="1"/>
</dbReference>
<dbReference type="InterPro" id="IPR052162">
    <property type="entry name" value="Sensor_kinase/Photoreceptor"/>
</dbReference>
<feature type="coiled-coil region" evidence="6">
    <location>
        <begin position="169"/>
        <end position="213"/>
    </location>
</feature>
<evidence type="ECO:0000313" key="9">
    <source>
        <dbReference type="Proteomes" id="UP000245466"/>
    </source>
</evidence>
<dbReference type="InterPro" id="IPR035965">
    <property type="entry name" value="PAS-like_dom_sf"/>
</dbReference>
<evidence type="ECO:0000256" key="2">
    <source>
        <dbReference type="ARBA" id="ARBA00012438"/>
    </source>
</evidence>
<keyword evidence="5 8" id="KW-0418">Kinase</keyword>
<dbReference type="InterPro" id="IPR036097">
    <property type="entry name" value="HisK_dim/P_sf"/>
</dbReference>
<dbReference type="Proteomes" id="UP000245466">
    <property type="component" value="Unassembled WGS sequence"/>
</dbReference>
<reference evidence="8 9" key="1">
    <citation type="submission" date="2018-04" db="EMBL/GenBank/DDBJ databases">
        <title>Genomic Encyclopedia of Type Strains, Phase IV (KMG-IV): sequencing the most valuable type-strain genomes for metagenomic binning, comparative biology and taxonomic classification.</title>
        <authorList>
            <person name="Goeker M."/>
        </authorList>
    </citation>
    <scope>NUCLEOTIDE SEQUENCE [LARGE SCALE GENOMIC DNA]</scope>
    <source>
        <strain evidence="8 9">DSM 100231</strain>
    </source>
</reference>
<keyword evidence="3" id="KW-0597">Phosphoprotein</keyword>
<dbReference type="Pfam" id="PF02518">
    <property type="entry name" value="HATPase_c"/>
    <property type="match status" value="1"/>
</dbReference>
<dbReference type="InterPro" id="IPR004358">
    <property type="entry name" value="Sig_transdc_His_kin-like_C"/>
</dbReference>
<dbReference type="Gene3D" id="3.30.450.20">
    <property type="entry name" value="PAS domain"/>
    <property type="match status" value="1"/>
</dbReference>
<proteinExistence type="predicted"/>
<dbReference type="CDD" id="cd00075">
    <property type="entry name" value="HATPase"/>
    <property type="match status" value="1"/>
</dbReference>
<dbReference type="SMART" id="SM00387">
    <property type="entry name" value="HATPase_c"/>
    <property type="match status" value="1"/>
</dbReference>
<dbReference type="EMBL" id="QEKI01000003">
    <property type="protein sequence ID" value="PVY42325.1"/>
    <property type="molecule type" value="Genomic_DNA"/>
</dbReference>